<dbReference type="KEGG" id="pais:PFX98_01670"/>
<reference evidence="1" key="1">
    <citation type="submission" date="2023-01" db="EMBL/GenBank/DDBJ databases">
        <title>Whole genome sequence of Paucibacter sp. S2-9 isolated from pond sediment.</title>
        <authorList>
            <person name="Jung J.Y."/>
        </authorList>
    </citation>
    <scope>NUCLEOTIDE SEQUENCE</scope>
    <source>
        <strain evidence="1">S2-9</strain>
    </source>
</reference>
<name>A0AA95NDV2_9BURK</name>
<evidence type="ECO:0000313" key="1">
    <source>
        <dbReference type="EMBL" id="WIT12340.1"/>
    </source>
</evidence>
<gene>
    <name evidence="1" type="ORF">PFX98_01670</name>
</gene>
<dbReference type="EMBL" id="CP116346">
    <property type="protein sequence ID" value="WIT12340.1"/>
    <property type="molecule type" value="Genomic_DNA"/>
</dbReference>
<accession>A0AA95NDV2</accession>
<organism evidence="1 2">
    <name type="scientific">Paucibacter sediminis</name>
    <dbReference type="NCBI Taxonomy" id="3019553"/>
    <lineage>
        <taxon>Bacteria</taxon>
        <taxon>Pseudomonadati</taxon>
        <taxon>Pseudomonadota</taxon>
        <taxon>Betaproteobacteria</taxon>
        <taxon>Burkholderiales</taxon>
        <taxon>Sphaerotilaceae</taxon>
        <taxon>Roseateles</taxon>
    </lineage>
</organism>
<dbReference type="Proteomes" id="UP001177769">
    <property type="component" value="Chromosome"/>
</dbReference>
<proteinExistence type="predicted"/>
<dbReference type="RefSeq" id="WP_285233438.1">
    <property type="nucleotide sequence ID" value="NZ_CP116346.1"/>
</dbReference>
<evidence type="ECO:0000313" key="2">
    <source>
        <dbReference type="Proteomes" id="UP001177769"/>
    </source>
</evidence>
<keyword evidence="2" id="KW-1185">Reference proteome</keyword>
<dbReference type="AlphaFoldDB" id="A0AA95NDV2"/>
<protein>
    <submittedName>
        <fullName evidence="1">Uncharacterized protein</fullName>
    </submittedName>
</protein>
<sequence length="306" mass="33935">MNSMFLSAGSDPYAHLLQHAAAVPTAAFEGTWATIELQPDPFARQQFTVGVAVASMDGSFSFRLLDDLAKFECLYGRDDVAEIRALVDAAEHGLLRAQKSKVALKDVPFETGAVFLGDLWTTSGASIDAVINRLYFDVVPFIPRDERKTRDFVSLDNAAVRRLVNDELKRIAGLAYERIATEPERAVKDQNTGEAHWLEFNLEPEGKAGNVISAVYKTPNTIELNFLRASRDLSTYAKLKKLSDQQLGLFIMMPAKDSMPAIDFDRVENILGEQSWSLEQQGFRVAAHDSAVPLAQEVWEWAGVPV</sequence>